<evidence type="ECO:0000313" key="1">
    <source>
        <dbReference type="EMBL" id="CAA2625957.1"/>
    </source>
</evidence>
<reference evidence="1 2" key="1">
    <citation type="submission" date="2019-12" db="EMBL/GenBank/DDBJ databases">
        <authorList>
            <person name="Scholz U."/>
            <person name="Mascher M."/>
            <person name="Fiebig A."/>
        </authorList>
    </citation>
    <scope>NUCLEOTIDE SEQUENCE</scope>
</reference>
<accession>A0A7I8J5E7</accession>
<dbReference type="Proteomes" id="UP001189122">
    <property type="component" value="Unassembled WGS sequence"/>
</dbReference>
<gene>
    <name evidence="1" type="ORF">SI7747_09011678</name>
</gene>
<organism evidence="1">
    <name type="scientific">Spirodela intermedia</name>
    <name type="common">Intermediate duckweed</name>
    <dbReference type="NCBI Taxonomy" id="51605"/>
    <lineage>
        <taxon>Eukaryota</taxon>
        <taxon>Viridiplantae</taxon>
        <taxon>Streptophyta</taxon>
        <taxon>Embryophyta</taxon>
        <taxon>Tracheophyta</taxon>
        <taxon>Spermatophyta</taxon>
        <taxon>Magnoliopsida</taxon>
        <taxon>Liliopsida</taxon>
        <taxon>Araceae</taxon>
        <taxon>Lemnoideae</taxon>
        <taxon>Spirodela</taxon>
    </lineage>
</organism>
<proteinExistence type="predicted"/>
<evidence type="ECO:0000313" key="2">
    <source>
        <dbReference type="Proteomes" id="UP001189122"/>
    </source>
</evidence>
<dbReference type="EMBL" id="LR743596">
    <property type="protein sequence ID" value="CAA2625957.1"/>
    <property type="molecule type" value="Genomic_DNA"/>
</dbReference>
<dbReference type="EMBL" id="CACRZD030000009">
    <property type="protein sequence ID" value="CAA6665289.1"/>
    <property type="molecule type" value="Genomic_DNA"/>
</dbReference>
<name>A0A7I8J5E7_SPIIN</name>
<sequence length="77" mass="8425">MDARIRAIVDAIHPAPRRLSSTSPEALGWLLSVPGASNTVLEALVPYSKTSLSQLLGKLTVTELHRSDYQLMYQSTT</sequence>
<protein>
    <submittedName>
        <fullName evidence="1">Uncharacterized protein</fullName>
    </submittedName>
</protein>
<dbReference type="AlphaFoldDB" id="A0A7I8J5E7"/>
<keyword evidence="2" id="KW-1185">Reference proteome</keyword>